<name>K3Z1S0_SETIT</name>
<dbReference type="AlphaFoldDB" id="K3Z1S0"/>
<reference evidence="1" key="2">
    <citation type="submission" date="2018-08" db="UniProtKB">
        <authorList>
            <consortium name="EnsemblPlants"/>
        </authorList>
    </citation>
    <scope>IDENTIFICATION</scope>
    <source>
        <strain evidence="1">Yugu1</strain>
    </source>
</reference>
<proteinExistence type="predicted"/>
<dbReference type="EnsemblPlants" id="KQL31230">
    <property type="protein sequence ID" value="KQL31230"/>
    <property type="gene ID" value="SETIT_020488mg"/>
</dbReference>
<keyword evidence="2" id="KW-1185">Reference proteome</keyword>
<evidence type="ECO:0000313" key="1">
    <source>
        <dbReference type="EnsemblPlants" id="KQL31230"/>
    </source>
</evidence>
<accession>K3Z1S0</accession>
<protein>
    <submittedName>
        <fullName evidence="1">Uncharacterized protein</fullName>
    </submittedName>
</protein>
<organism evidence="1 2">
    <name type="scientific">Setaria italica</name>
    <name type="common">Foxtail millet</name>
    <name type="synonym">Panicum italicum</name>
    <dbReference type="NCBI Taxonomy" id="4555"/>
    <lineage>
        <taxon>Eukaryota</taxon>
        <taxon>Viridiplantae</taxon>
        <taxon>Streptophyta</taxon>
        <taxon>Embryophyta</taxon>
        <taxon>Tracheophyta</taxon>
        <taxon>Spermatophyta</taxon>
        <taxon>Magnoliopsida</taxon>
        <taxon>Liliopsida</taxon>
        <taxon>Poales</taxon>
        <taxon>Poaceae</taxon>
        <taxon>PACMAD clade</taxon>
        <taxon>Panicoideae</taxon>
        <taxon>Panicodae</taxon>
        <taxon>Paniceae</taxon>
        <taxon>Cenchrinae</taxon>
        <taxon>Setaria</taxon>
    </lineage>
</organism>
<dbReference type="Gramene" id="KQL31230">
    <property type="protein sequence ID" value="KQL31230"/>
    <property type="gene ID" value="SETIT_020488mg"/>
</dbReference>
<reference evidence="2" key="1">
    <citation type="journal article" date="2012" name="Nat. Biotechnol.">
        <title>Reference genome sequence of the model plant Setaria.</title>
        <authorList>
            <person name="Bennetzen J.L."/>
            <person name="Schmutz J."/>
            <person name="Wang H."/>
            <person name="Percifield R."/>
            <person name="Hawkins J."/>
            <person name="Pontaroli A.C."/>
            <person name="Estep M."/>
            <person name="Feng L."/>
            <person name="Vaughn J.N."/>
            <person name="Grimwood J."/>
            <person name="Jenkins J."/>
            <person name="Barry K."/>
            <person name="Lindquist E."/>
            <person name="Hellsten U."/>
            <person name="Deshpande S."/>
            <person name="Wang X."/>
            <person name="Wu X."/>
            <person name="Mitros T."/>
            <person name="Triplett J."/>
            <person name="Yang X."/>
            <person name="Ye C.Y."/>
            <person name="Mauro-Herrera M."/>
            <person name="Wang L."/>
            <person name="Li P."/>
            <person name="Sharma M."/>
            <person name="Sharma R."/>
            <person name="Ronald P.C."/>
            <person name="Panaud O."/>
            <person name="Kellogg E.A."/>
            <person name="Brutnell T.P."/>
            <person name="Doust A.N."/>
            <person name="Tuskan G.A."/>
            <person name="Rokhsar D."/>
            <person name="Devos K.M."/>
        </authorList>
    </citation>
    <scope>NUCLEOTIDE SEQUENCE [LARGE SCALE GENOMIC DNA]</scope>
    <source>
        <strain evidence="2">cv. Yugu1</strain>
    </source>
</reference>
<evidence type="ECO:0000313" key="2">
    <source>
        <dbReference type="Proteomes" id="UP000004995"/>
    </source>
</evidence>
<sequence length="36" mass="4178">MLGSAQTTTVKNDHFEEYKHDPIFVLSVNMLRISRV</sequence>
<dbReference type="HOGENOM" id="CLU_3360553_0_0_1"/>
<dbReference type="EMBL" id="AGNK02000521">
    <property type="status" value="NOT_ANNOTATED_CDS"/>
    <property type="molecule type" value="Genomic_DNA"/>
</dbReference>
<dbReference type="InParanoid" id="K3Z1S0"/>
<dbReference type="Proteomes" id="UP000004995">
    <property type="component" value="Unassembled WGS sequence"/>
</dbReference>